<keyword evidence="3 6" id="KW-0328">Glycosyltransferase</keyword>
<organism evidence="8 9">
    <name type="scientific">Turnera subulata</name>
    <dbReference type="NCBI Taxonomy" id="218843"/>
    <lineage>
        <taxon>Eukaryota</taxon>
        <taxon>Viridiplantae</taxon>
        <taxon>Streptophyta</taxon>
        <taxon>Embryophyta</taxon>
        <taxon>Tracheophyta</taxon>
        <taxon>Spermatophyta</taxon>
        <taxon>Magnoliopsida</taxon>
        <taxon>eudicotyledons</taxon>
        <taxon>Gunneridae</taxon>
        <taxon>Pentapetalae</taxon>
        <taxon>rosids</taxon>
        <taxon>fabids</taxon>
        <taxon>Malpighiales</taxon>
        <taxon>Passifloraceae</taxon>
        <taxon>Turnera</taxon>
    </lineage>
</organism>
<evidence type="ECO:0000256" key="1">
    <source>
        <dbReference type="ARBA" id="ARBA00004935"/>
    </source>
</evidence>
<evidence type="ECO:0000256" key="7">
    <source>
        <dbReference type="RuleBase" id="RU362057"/>
    </source>
</evidence>
<comment type="similarity">
    <text evidence="2 6">Belongs to the UDP-glycosyltransferase family.</text>
</comment>
<evidence type="ECO:0000256" key="4">
    <source>
        <dbReference type="ARBA" id="ARBA00022679"/>
    </source>
</evidence>
<keyword evidence="9" id="KW-1185">Reference proteome</keyword>
<protein>
    <recommendedName>
        <fullName evidence="7">Glycosyltransferase</fullName>
        <ecNumber evidence="7">2.4.1.-</ecNumber>
    </recommendedName>
</protein>
<gene>
    <name evidence="8" type="ORF">Tsubulata_046794</name>
</gene>
<dbReference type="SUPFAM" id="SSF53756">
    <property type="entry name" value="UDP-Glycosyltransferase/glycogen phosphorylase"/>
    <property type="match status" value="1"/>
</dbReference>
<dbReference type="EC" id="2.4.1.-" evidence="7"/>
<comment type="catalytic activity">
    <reaction evidence="5">
        <text>an anthocyanidin + UDP-alpha-D-glucose + H(+) = an anthocyanidin 3-O-beta-D-glucoside + UDP</text>
        <dbReference type="Rhea" id="RHEA:20093"/>
        <dbReference type="ChEBI" id="CHEBI:15378"/>
        <dbReference type="ChEBI" id="CHEBI:16307"/>
        <dbReference type="ChEBI" id="CHEBI:58223"/>
        <dbReference type="ChEBI" id="CHEBI:58885"/>
        <dbReference type="ChEBI" id="CHEBI:143576"/>
        <dbReference type="EC" id="2.4.1.115"/>
    </reaction>
</comment>
<keyword evidence="4 6" id="KW-0808">Transferase</keyword>
<evidence type="ECO:0000256" key="2">
    <source>
        <dbReference type="ARBA" id="ARBA00009995"/>
    </source>
</evidence>
<dbReference type="FunFam" id="3.40.50.2000:FF:000037">
    <property type="entry name" value="Glycosyltransferase"/>
    <property type="match status" value="1"/>
</dbReference>
<dbReference type="OrthoDB" id="5835829at2759"/>
<name>A0A9Q0JLL2_9ROSI</name>
<evidence type="ECO:0000256" key="3">
    <source>
        <dbReference type="ARBA" id="ARBA00022676"/>
    </source>
</evidence>
<sequence length="467" mass="51660">MGNDQEPTMRCCQDIVMFPWFAMGHITPFLHLANKLAEKGCRIKMLLPNKAIQVIHHLNLHPHLITFHTIAVPQVEGLPLGTETASDIPISLAHLLAIAFDRTRDQFQATILHSKPDLVIYDLAHWVPALVKPLGIKSMSYTVVSAAGIAILLVPARNITKDKPITVAELSVPPPGYPSSTVVLRGHEVQSLLFVAQPFGDNGVTFYEKVTTSMHQCDALAIRTCSEIEANLCDYIGSQYGKPVFLTGPVLPELSTNMPLEDRWATWLGGFEPGSVVFCAFGSQLVLDKDQFQKLVLGFELSGLPFLVALKPPTGSSTVEEALPAGFCERVKGRGMVWGGWVQQLVILSHPSVGCFVSHCGFGSMWEALMCDCQIVLMPHLGDQILNTRLLADELKVAVEVERDENGWTSKESISKSIKLVMDKDSEVASTIKTNHTRYRQTLTTQGLMSRYIDKFFQNIQDLVRQK</sequence>
<reference evidence="8" key="1">
    <citation type="submission" date="2022-02" db="EMBL/GenBank/DDBJ databases">
        <authorList>
            <person name="Henning P.M."/>
            <person name="McCubbin A.G."/>
            <person name="Shore J.S."/>
        </authorList>
    </citation>
    <scope>NUCLEOTIDE SEQUENCE</scope>
    <source>
        <strain evidence="8">F60SS</strain>
        <tissue evidence="8">Leaves</tissue>
    </source>
</reference>
<dbReference type="InterPro" id="IPR035595">
    <property type="entry name" value="UDP_glycos_trans_CS"/>
</dbReference>
<dbReference type="CDD" id="cd03784">
    <property type="entry name" value="GT1_Gtf-like"/>
    <property type="match status" value="1"/>
</dbReference>
<dbReference type="EMBL" id="JAKUCV010001466">
    <property type="protein sequence ID" value="KAJ4846253.1"/>
    <property type="molecule type" value="Genomic_DNA"/>
</dbReference>
<evidence type="ECO:0000256" key="5">
    <source>
        <dbReference type="ARBA" id="ARBA00047606"/>
    </source>
</evidence>
<reference evidence="8" key="2">
    <citation type="journal article" date="2023" name="Plants (Basel)">
        <title>Annotation of the Turnera subulata (Passifloraceae) Draft Genome Reveals the S-Locus Evolved after the Divergence of Turneroideae from Passifloroideae in a Stepwise Manner.</title>
        <authorList>
            <person name="Henning P.M."/>
            <person name="Roalson E.H."/>
            <person name="Mir W."/>
            <person name="McCubbin A.G."/>
            <person name="Shore J.S."/>
        </authorList>
    </citation>
    <scope>NUCLEOTIDE SEQUENCE</scope>
    <source>
        <strain evidence="8">F60SS</strain>
    </source>
</reference>
<accession>A0A9Q0JLL2</accession>
<dbReference type="FunFam" id="3.40.50.2000:FF:000087">
    <property type="entry name" value="Glycosyltransferase"/>
    <property type="match status" value="1"/>
</dbReference>
<comment type="caution">
    <text evidence="8">The sequence shown here is derived from an EMBL/GenBank/DDBJ whole genome shotgun (WGS) entry which is preliminary data.</text>
</comment>
<dbReference type="AlphaFoldDB" id="A0A9Q0JLL2"/>
<dbReference type="PANTHER" id="PTHR48049">
    <property type="entry name" value="GLYCOSYLTRANSFERASE"/>
    <property type="match status" value="1"/>
</dbReference>
<dbReference type="InterPro" id="IPR002213">
    <property type="entry name" value="UDP_glucos_trans"/>
</dbReference>
<proteinExistence type="inferred from homology"/>
<evidence type="ECO:0000313" key="9">
    <source>
        <dbReference type="Proteomes" id="UP001141552"/>
    </source>
</evidence>
<evidence type="ECO:0000313" key="8">
    <source>
        <dbReference type="EMBL" id="KAJ4846253.1"/>
    </source>
</evidence>
<dbReference type="PANTHER" id="PTHR48049:SF91">
    <property type="entry name" value="UDP-GLYCOSYLTRANSFERASE 79B7-RELATED"/>
    <property type="match status" value="1"/>
</dbReference>
<dbReference type="InterPro" id="IPR050481">
    <property type="entry name" value="UDP-glycosyltransf_plant"/>
</dbReference>
<dbReference type="Gene3D" id="3.40.50.2000">
    <property type="entry name" value="Glycogen Phosphorylase B"/>
    <property type="match status" value="2"/>
</dbReference>
<dbReference type="Pfam" id="PF00201">
    <property type="entry name" value="UDPGT"/>
    <property type="match status" value="1"/>
</dbReference>
<dbReference type="Proteomes" id="UP001141552">
    <property type="component" value="Unassembled WGS sequence"/>
</dbReference>
<evidence type="ECO:0000256" key="6">
    <source>
        <dbReference type="RuleBase" id="RU003718"/>
    </source>
</evidence>
<dbReference type="GO" id="GO:0047213">
    <property type="term" value="F:anthocyanidin 3-O-glucosyltransferase activity"/>
    <property type="evidence" value="ECO:0007669"/>
    <property type="project" value="UniProtKB-EC"/>
</dbReference>
<comment type="pathway">
    <text evidence="1">Pigment biosynthesis; anthocyanin biosynthesis.</text>
</comment>
<dbReference type="PROSITE" id="PS00375">
    <property type="entry name" value="UDPGT"/>
    <property type="match status" value="1"/>
</dbReference>